<dbReference type="Pfam" id="PF14820">
    <property type="entry name" value="SPRR2"/>
    <property type="match status" value="1"/>
</dbReference>
<keyword evidence="3" id="KW-1185">Reference proteome</keyword>
<evidence type="ECO:0000313" key="3">
    <source>
        <dbReference type="Proteomes" id="UP000694906"/>
    </source>
</evidence>
<dbReference type="AlphaFoldDB" id="A0AAX6QBI8"/>
<dbReference type="KEGG" id="hgl:101698497"/>
<evidence type="ECO:0000256" key="1">
    <source>
        <dbReference type="ARBA" id="ARBA00010412"/>
    </source>
</evidence>
<gene>
    <name evidence="4" type="primary">LOC101698497</name>
</gene>
<keyword evidence="2" id="KW-0677">Repeat</keyword>
<dbReference type="PRINTS" id="PR00021">
    <property type="entry name" value="PRORICH"/>
</dbReference>
<name>A0AAX6QBI8_HETGA</name>
<evidence type="ECO:0000313" key="4">
    <source>
        <dbReference type="RefSeq" id="XP_004871514.1"/>
    </source>
</evidence>
<organism evidence="3 4">
    <name type="scientific">Heterocephalus glaber</name>
    <name type="common">Naked mole rat</name>
    <dbReference type="NCBI Taxonomy" id="10181"/>
    <lineage>
        <taxon>Eukaryota</taxon>
        <taxon>Metazoa</taxon>
        <taxon>Chordata</taxon>
        <taxon>Craniata</taxon>
        <taxon>Vertebrata</taxon>
        <taxon>Euteleostomi</taxon>
        <taxon>Mammalia</taxon>
        <taxon>Eutheria</taxon>
        <taxon>Euarchontoglires</taxon>
        <taxon>Glires</taxon>
        <taxon>Rodentia</taxon>
        <taxon>Hystricomorpha</taxon>
        <taxon>Bathyergidae</taxon>
        <taxon>Heterocephalus</taxon>
    </lineage>
</organism>
<proteinExistence type="inferred from homology"/>
<comment type="similarity">
    <text evidence="1">Belongs to the cornifin (SPRR) family.</text>
</comment>
<evidence type="ECO:0000256" key="2">
    <source>
        <dbReference type="ARBA" id="ARBA00022737"/>
    </source>
</evidence>
<dbReference type="GO" id="GO:0001533">
    <property type="term" value="C:cornified envelope"/>
    <property type="evidence" value="ECO:0007669"/>
    <property type="project" value="InterPro"/>
</dbReference>
<protein>
    <submittedName>
        <fullName evidence="4">Small proline-rich protein 2A-like</fullName>
    </submittedName>
</protein>
<dbReference type="GeneID" id="101698497"/>
<reference evidence="4" key="1">
    <citation type="submission" date="2025-08" db="UniProtKB">
        <authorList>
            <consortium name="RefSeq"/>
        </authorList>
    </citation>
    <scope>IDENTIFICATION</scope>
</reference>
<dbReference type="RefSeq" id="XP_004871514.1">
    <property type="nucleotide sequence ID" value="XM_004871457.1"/>
</dbReference>
<dbReference type="InterPro" id="IPR029142">
    <property type="entry name" value="SPRR2"/>
</dbReference>
<dbReference type="Proteomes" id="UP000694906">
    <property type="component" value="Unplaced"/>
</dbReference>
<sequence>MSYQQQQSKQPWQPPPVVITPKCPEPCPPPKCPEPYPPPKCPECYPPKSKKQLWDLSES</sequence>
<accession>A0AAX6QBI8</accession>